<gene>
    <name evidence="2" type="ORF">ACFPYI_04565</name>
</gene>
<proteinExistence type="predicted"/>
<evidence type="ECO:0000256" key="1">
    <source>
        <dbReference type="SAM" id="MobiDB-lite"/>
    </source>
</evidence>
<dbReference type="Proteomes" id="UP001596099">
    <property type="component" value="Unassembled WGS sequence"/>
</dbReference>
<evidence type="ECO:0000313" key="3">
    <source>
        <dbReference type="Proteomes" id="UP001596099"/>
    </source>
</evidence>
<comment type="caution">
    <text evidence="2">The sequence shown here is derived from an EMBL/GenBank/DDBJ whole genome shotgun (WGS) entry which is preliminary data.</text>
</comment>
<feature type="compositionally biased region" description="Acidic residues" evidence="1">
    <location>
        <begin position="98"/>
        <end position="177"/>
    </location>
</feature>
<protein>
    <submittedName>
        <fullName evidence="2">Uncharacterized protein</fullName>
    </submittedName>
</protein>
<organism evidence="2 3">
    <name type="scientific">Halomarina salina</name>
    <dbReference type="NCBI Taxonomy" id="1872699"/>
    <lineage>
        <taxon>Archaea</taxon>
        <taxon>Methanobacteriati</taxon>
        <taxon>Methanobacteriota</taxon>
        <taxon>Stenosarchaea group</taxon>
        <taxon>Halobacteria</taxon>
        <taxon>Halobacteriales</taxon>
        <taxon>Natronomonadaceae</taxon>
        <taxon>Halomarina</taxon>
    </lineage>
</organism>
<feature type="region of interest" description="Disordered" evidence="1">
    <location>
        <begin position="49"/>
        <end position="195"/>
    </location>
</feature>
<sequence length="242" mass="25879">MQQLDVTDDQLAYLESVRVTLESEYLGPYGHVTTQDALQFLIDVHDSTDPDLPSVDVDALDTSTPGTTATQTNGADATTSAEVESEASEELFTPTSTDDADEAEAEADEEATEAAADDEEADGDAEADSDAAGDEDAADADDAETETADTDEDGDETEAGDEGDDSAEEENAGEDSESGSSFDSDTGGNDRLQAMMNLLETHDDKWREDDGEARYEIDLPDGSTETVQTRDDVRAVLFKNYR</sequence>
<feature type="compositionally biased region" description="Polar residues" evidence="1">
    <location>
        <begin position="61"/>
        <end position="76"/>
    </location>
</feature>
<keyword evidence="3" id="KW-1185">Reference proteome</keyword>
<evidence type="ECO:0000313" key="2">
    <source>
        <dbReference type="EMBL" id="MFC5970598.1"/>
    </source>
</evidence>
<dbReference type="RefSeq" id="WP_247420125.1">
    <property type="nucleotide sequence ID" value="NZ_JALLGW010000002.1"/>
</dbReference>
<reference evidence="2 3" key="1">
    <citation type="journal article" date="2019" name="Int. J. Syst. Evol. Microbiol.">
        <title>The Global Catalogue of Microorganisms (GCM) 10K type strain sequencing project: providing services to taxonomists for standard genome sequencing and annotation.</title>
        <authorList>
            <consortium name="The Broad Institute Genomics Platform"/>
            <consortium name="The Broad Institute Genome Sequencing Center for Infectious Disease"/>
            <person name="Wu L."/>
            <person name="Ma J."/>
        </authorList>
    </citation>
    <scope>NUCLEOTIDE SEQUENCE [LARGE SCALE GENOMIC DNA]</scope>
    <source>
        <strain evidence="2 3">CGMCC 1.12543</strain>
    </source>
</reference>
<name>A0ABD5RJR0_9EURY</name>
<dbReference type="EMBL" id="JBHSQH010000001">
    <property type="protein sequence ID" value="MFC5970598.1"/>
    <property type="molecule type" value="Genomic_DNA"/>
</dbReference>
<dbReference type="AlphaFoldDB" id="A0ABD5RJR0"/>
<accession>A0ABD5RJR0</accession>
<feature type="compositionally biased region" description="Low complexity" evidence="1">
    <location>
        <begin position="178"/>
        <end position="190"/>
    </location>
</feature>